<reference evidence="1 2" key="1">
    <citation type="submission" date="2019-04" db="EMBL/GenBank/DDBJ databases">
        <title>Sphingomonas psychrotolerans sp. nov., isolated from soil in the Tianshan Mountains, Xinjiang, China.</title>
        <authorList>
            <person name="Luo Y."/>
            <person name="Sheng H."/>
        </authorList>
    </citation>
    <scope>NUCLEOTIDE SEQUENCE [LARGE SCALE GENOMIC DNA]</scope>
    <source>
        <strain evidence="1 2">ZFGT-11</strain>
    </source>
</reference>
<dbReference type="GO" id="GO:0032259">
    <property type="term" value="P:methylation"/>
    <property type="evidence" value="ECO:0007669"/>
    <property type="project" value="UniProtKB-KW"/>
</dbReference>
<dbReference type="InterPro" id="IPR029063">
    <property type="entry name" value="SAM-dependent_MTases_sf"/>
</dbReference>
<dbReference type="PANTHER" id="PTHR37909">
    <property type="entry name" value="S-ADENOSYL-L-METHIONINE-DEPENDENT METHYLTRANSFERASES SUPERFAMILY PROTEIN"/>
    <property type="match status" value="1"/>
</dbReference>
<dbReference type="Pfam" id="PF13578">
    <property type="entry name" value="Methyltransf_24"/>
    <property type="match status" value="1"/>
</dbReference>
<name>A0A4V3QY19_9SPHN</name>
<organism evidence="1 2">
    <name type="scientific">Sphingomonas gei</name>
    <dbReference type="NCBI Taxonomy" id="1395960"/>
    <lineage>
        <taxon>Bacteria</taxon>
        <taxon>Pseudomonadati</taxon>
        <taxon>Pseudomonadota</taxon>
        <taxon>Alphaproteobacteria</taxon>
        <taxon>Sphingomonadales</taxon>
        <taxon>Sphingomonadaceae</taxon>
        <taxon>Sphingomonas</taxon>
    </lineage>
</organism>
<proteinExistence type="predicted"/>
<protein>
    <submittedName>
        <fullName evidence="1">Class I SAM-dependent methyltransferase</fullName>
    </submittedName>
</protein>
<evidence type="ECO:0000313" key="1">
    <source>
        <dbReference type="EMBL" id="TGX48672.1"/>
    </source>
</evidence>
<sequence length="206" mass="23171">MARFTNTWFRGVANRWINLFDDLKWNDGRPLTIIEIGSFEGQATLWMLANLARHPQSRIYCLDTFEGSEEHSEEEVADLEKRFASNISGSPYANRVTVYKGLSRRSLLTLSAEGVVADLVYVDGSHQAADVLDDLVLSFQVLRPGGVAICDDYLWSTPHTLRHGGCEILKEPKIAIDSFLLVNTTRLSIIKDLLPDQMAFRKLTAL</sequence>
<keyword evidence="2" id="KW-1185">Reference proteome</keyword>
<evidence type="ECO:0000313" key="2">
    <source>
        <dbReference type="Proteomes" id="UP000306147"/>
    </source>
</evidence>
<dbReference type="EMBL" id="SRXT01000011">
    <property type="protein sequence ID" value="TGX48672.1"/>
    <property type="molecule type" value="Genomic_DNA"/>
</dbReference>
<dbReference type="AlphaFoldDB" id="A0A4V3QY19"/>
<dbReference type="PANTHER" id="PTHR37909:SF1">
    <property type="entry name" value="S-ADENOSYL-L-METHIONINE-DEPENDENT METHYLTRANSFERASES SUPERFAMILY PROTEIN"/>
    <property type="match status" value="1"/>
</dbReference>
<dbReference type="Proteomes" id="UP000306147">
    <property type="component" value="Unassembled WGS sequence"/>
</dbReference>
<dbReference type="OrthoDB" id="174925at2"/>
<keyword evidence="1" id="KW-0808">Transferase</keyword>
<dbReference type="RefSeq" id="WP_135965804.1">
    <property type="nucleotide sequence ID" value="NZ_SRXT01000011.1"/>
</dbReference>
<keyword evidence="1" id="KW-0489">Methyltransferase</keyword>
<dbReference type="Gene3D" id="3.40.50.150">
    <property type="entry name" value="Vaccinia Virus protein VP39"/>
    <property type="match status" value="1"/>
</dbReference>
<accession>A0A4V3QY19</accession>
<gene>
    <name evidence="1" type="ORF">E5A73_20905</name>
</gene>
<dbReference type="GO" id="GO:0008168">
    <property type="term" value="F:methyltransferase activity"/>
    <property type="evidence" value="ECO:0007669"/>
    <property type="project" value="UniProtKB-KW"/>
</dbReference>
<dbReference type="SUPFAM" id="SSF53335">
    <property type="entry name" value="S-adenosyl-L-methionine-dependent methyltransferases"/>
    <property type="match status" value="1"/>
</dbReference>
<comment type="caution">
    <text evidence="1">The sequence shown here is derived from an EMBL/GenBank/DDBJ whole genome shotgun (WGS) entry which is preliminary data.</text>
</comment>